<keyword evidence="2 5" id="KW-0812">Transmembrane</keyword>
<keyword evidence="8" id="KW-1185">Reference proteome</keyword>
<organism evidence="9">
    <name type="scientific">Enterobius vermicularis</name>
    <name type="common">Human pinworm</name>
    <dbReference type="NCBI Taxonomy" id="51028"/>
    <lineage>
        <taxon>Eukaryota</taxon>
        <taxon>Metazoa</taxon>
        <taxon>Ecdysozoa</taxon>
        <taxon>Nematoda</taxon>
        <taxon>Chromadorea</taxon>
        <taxon>Rhabditida</taxon>
        <taxon>Spirurina</taxon>
        <taxon>Oxyuridomorpha</taxon>
        <taxon>Oxyuroidea</taxon>
        <taxon>Oxyuridae</taxon>
        <taxon>Enterobius</taxon>
    </lineage>
</organism>
<dbReference type="GO" id="GO:0055075">
    <property type="term" value="P:potassium ion homeostasis"/>
    <property type="evidence" value="ECO:0007669"/>
    <property type="project" value="TreeGrafter"/>
</dbReference>
<dbReference type="GO" id="GO:0015379">
    <property type="term" value="F:potassium:chloride symporter activity"/>
    <property type="evidence" value="ECO:0007669"/>
    <property type="project" value="TreeGrafter"/>
</dbReference>
<feature type="domain" description="Amino acid permease/ SLC12A" evidence="6">
    <location>
        <begin position="86"/>
        <end position="212"/>
    </location>
</feature>
<dbReference type="PANTHER" id="PTHR11827">
    <property type="entry name" value="SOLUTE CARRIER FAMILY 12, CATION COTRANSPORTERS"/>
    <property type="match status" value="1"/>
</dbReference>
<dbReference type="STRING" id="51028.A0A0N4VQC5"/>
<dbReference type="Pfam" id="PF00324">
    <property type="entry name" value="AA_permease"/>
    <property type="match status" value="1"/>
</dbReference>
<reference evidence="7 8" key="2">
    <citation type="submission" date="2018-10" db="EMBL/GenBank/DDBJ databases">
        <authorList>
            <consortium name="Pathogen Informatics"/>
        </authorList>
    </citation>
    <scope>NUCLEOTIDE SEQUENCE [LARGE SCALE GENOMIC DNA]</scope>
</reference>
<dbReference type="Gene3D" id="1.20.1740.10">
    <property type="entry name" value="Amino acid/polyamine transporter I"/>
    <property type="match status" value="1"/>
</dbReference>
<dbReference type="EMBL" id="UXUI01014363">
    <property type="protein sequence ID" value="VDD97620.1"/>
    <property type="molecule type" value="Genomic_DNA"/>
</dbReference>
<evidence type="ECO:0000256" key="3">
    <source>
        <dbReference type="ARBA" id="ARBA00022989"/>
    </source>
</evidence>
<name>A0A0N4VQC5_ENTVE</name>
<keyword evidence="3 5" id="KW-1133">Transmembrane helix</keyword>
<protein>
    <submittedName>
        <fullName evidence="9">AA_permease domain-containing protein</fullName>
    </submittedName>
</protein>
<evidence type="ECO:0000256" key="1">
    <source>
        <dbReference type="ARBA" id="ARBA00004141"/>
    </source>
</evidence>
<feature type="transmembrane region" description="Helical" evidence="5">
    <location>
        <begin position="162"/>
        <end position="194"/>
    </location>
</feature>
<dbReference type="GO" id="GO:1990573">
    <property type="term" value="P:potassium ion import across plasma membrane"/>
    <property type="evidence" value="ECO:0007669"/>
    <property type="project" value="TreeGrafter"/>
</dbReference>
<evidence type="ECO:0000313" key="9">
    <source>
        <dbReference type="WBParaSite" id="EVEC_0001322401-mRNA-1"/>
    </source>
</evidence>
<sequence>MLPFAGGGEHGVEASLLNDRPSPSLALYEEEYKTQGQKIGQMLRSLSLYNAHIPNAEESEMTAKAPRKVNFSPLLNAAQMGTIMGVYLPCLQNIFGVLFFIRLTWIVGTAGVVEGFFVVLLCCSVTFLTAISLSAIATNGVVPGGGPYYMISRNLGPELGGAVGFLFFLGTTVAASMYICGAVEIFVVTISYAASETFREHISLLSVIWYTAFTYRRPYCFGWS</sequence>
<dbReference type="GO" id="GO:0005886">
    <property type="term" value="C:plasma membrane"/>
    <property type="evidence" value="ECO:0007669"/>
    <property type="project" value="TreeGrafter"/>
</dbReference>
<evidence type="ECO:0000313" key="7">
    <source>
        <dbReference type="EMBL" id="VDD97620.1"/>
    </source>
</evidence>
<evidence type="ECO:0000256" key="5">
    <source>
        <dbReference type="SAM" id="Phobius"/>
    </source>
</evidence>
<proteinExistence type="predicted"/>
<dbReference type="Proteomes" id="UP000274131">
    <property type="component" value="Unassembled WGS sequence"/>
</dbReference>
<gene>
    <name evidence="7" type="ORF">EVEC_LOCUS12371</name>
</gene>
<dbReference type="PANTHER" id="PTHR11827:SF73">
    <property type="entry name" value="KAZACHOC, ISOFORM G"/>
    <property type="match status" value="1"/>
</dbReference>
<dbReference type="OrthoDB" id="2020542at2759"/>
<evidence type="ECO:0000256" key="2">
    <source>
        <dbReference type="ARBA" id="ARBA00022692"/>
    </source>
</evidence>
<feature type="transmembrane region" description="Helical" evidence="5">
    <location>
        <begin position="117"/>
        <end position="142"/>
    </location>
</feature>
<dbReference type="AlphaFoldDB" id="A0A0N4VQC5"/>
<dbReference type="WBParaSite" id="EVEC_0001322401-mRNA-1">
    <property type="protein sequence ID" value="EVEC_0001322401-mRNA-1"/>
    <property type="gene ID" value="EVEC_0001322401"/>
</dbReference>
<feature type="transmembrane region" description="Helical" evidence="5">
    <location>
        <begin position="84"/>
        <end position="105"/>
    </location>
</feature>
<dbReference type="GO" id="GO:0045202">
    <property type="term" value="C:synapse"/>
    <property type="evidence" value="ECO:0007669"/>
    <property type="project" value="GOC"/>
</dbReference>
<dbReference type="InterPro" id="IPR004841">
    <property type="entry name" value="AA-permease/SLC12A_dom"/>
</dbReference>
<dbReference type="GO" id="GO:0006884">
    <property type="term" value="P:cell volume homeostasis"/>
    <property type="evidence" value="ECO:0007669"/>
    <property type="project" value="TreeGrafter"/>
</dbReference>
<comment type="subcellular location">
    <subcellularLocation>
        <location evidence="1">Membrane</location>
        <topology evidence="1">Multi-pass membrane protein</topology>
    </subcellularLocation>
</comment>
<keyword evidence="4 5" id="KW-0472">Membrane</keyword>
<accession>A0A0N4VQC5</accession>
<reference evidence="9" key="1">
    <citation type="submission" date="2017-02" db="UniProtKB">
        <authorList>
            <consortium name="WormBaseParasite"/>
        </authorList>
    </citation>
    <scope>IDENTIFICATION</scope>
</reference>
<evidence type="ECO:0000259" key="6">
    <source>
        <dbReference type="Pfam" id="PF00324"/>
    </source>
</evidence>
<evidence type="ECO:0000256" key="4">
    <source>
        <dbReference type="ARBA" id="ARBA00023136"/>
    </source>
</evidence>
<dbReference type="InterPro" id="IPR004842">
    <property type="entry name" value="SLC12A_fam"/>
</dbReference>
<dbReference type="GO" id="GO:0007268">
    <property type="term" value="P:chemical synaptic transmission"/>
    <property type="evidence" value="ECO:0007669"/>
    <property type="project" value="TreeGrafter"/>
</dbReference>
<evidence type="ECO:0000313" key="8">
    <source>
        <dbReference type="Proteomes" id="UP000274131"/>
    </source>
</evidence>
<dbReference type="GO" id="GO:0055064">
    <property type="term" value="P:chloride ion homeostasis"/>
    <property type="evidence" value="ECO:0007669"/>
    <property type="project" value="TreeGrafter"/>
</dbReference>